<name>A0ABV0M7K7_9HYPH</name>
<keyword evidence="3" id="KW-1185">Reference proteome</keyword>
<dbReference type="EMBL" id="JBEAAL010000020">
    <property type="protein sequence ID" value="MEQ1407727.1"/>
    <property type="molecule type" value="Genomic_DNA"/>
</dbReference>
<accession>A0ABV0M7K7</accession>
<proteinExistence type="predicted"/>
<evidence type="ECO:0000313" key="3">
    <source>
        <dbReference type="Proteomes" id="UP001496627"/>
    </source>
</evidence>
<evidence type="ECO:0000256" key="1">
    <source>
        <dbReference type="SAM" id="MobiDB-lite"/>
    </source>
</evidence>
<gene>
    <name evidence="2" type="ORF">ABK249_22665</name>
</gene>
<protein>
    <submittedName>
        <fullName evidence="2">Uncharacterized protein</fullName>
    </submittedName>
</protein>
<reference evidence="2 3" key="1">
    <citation type="submission" date="2024-05" db="EMBL/GenBank/DDBJ databases">
        <title>Neorhizobium sp. Rsf11, a plant growth promoting and heavy metal resistant PAH-degrader.</title>
        <authorList>
            <person name="Golubev S.N."/>
            <person name="Muratova A.Y."/>
            <person name="Markelova M.I."/>
        </authorList>
    </citation>
    <scope>NUCLEOTIDE SEQUENCE [LARGE SCALE GENOMIC DNA]</scope>
    <source>
        <strain evidence="2 3">Rsf11</strain>
    </source>
</reference>
<dbReference type="Proteomes" id="UP001496627">
    <property type="component" value="Unassembled WGS sequence"/>
</dbReference>
<evidence type="ECO:0000313" key="2">
    <source>
        <dbReference type="EMBL" id="MEQ1407727.1"/>
    </source>
</evidence>
<sequence length="140" mass="14978">MTDMLRLAVASVLEADKEFRSNMPPGWEGDPLSDEIDGLRRIFEATPAPQSHLVGNLPLLNEIDGTASDSGESQDKQDRADGPRDHICLVDEVEEATSPVGHTAPLSASIHNAVANGAVEASQSSFRTATRGALREEQSE</sequence>
<feature type="region of interest" description="Disordered" evidence="1">
    <location>
        <begin position="118"/>
        <end position="140"/>
    </location>
</feature>
<feature type="region of interest" description="Disordered" evidence="1">
    <location>
        <begin position="51"/>
        <end position="85"/>
    </location>
</feature>
<dbReference type="RefSeq" id="WP_348864092.1">
    <property type="nucleotide sequence ID" value="NZ_JBEAAL010000020.1"/>
</dbReference>
<comment type="caution">
    <text evidence="2">The sequence shown here is derived from an EMBL/GenBank/DDBJ whole genome shotgun (WGS) entry which is preliminary data.</text>
</comment>
<feature type="compositionally biased region" description="Basic and acidic residues" evidence="1">
    <location>
        <begin position="73"/>
        <end position="85"/>
    </location>
</feature>
<organism evidence="2 3">
    <name type="scientific">Neorhizobium phenanthreniclasticum</name>
    <dbReference type="NCBI Taxonomy" id="3157917"/>
    <lineage>
        <taxon>Bacteria</taxon>
        <taxon>Pseudomonadati</taxon>
        <taxon>Pseudomonadota</taxon>
        <taxon>Alphaproteobacteria</taxon>
        <taxon>Hyphomicrobiales</taxon>
        <taxon>Rhizobiaceae</taxon>
        <taxon>Rhizobium/Agrobacterium group</taxon>
        <taxon>Neorhizobium</taxon>
    </lineage>
</organism>